<dbReference type="EMBL" id="DSZN01000132">
    <property type="protein sequence ID" value="HGQ86294.1"/>
    <property type="molecule type" value="Genomic_DNA"/>
</dbReference>
<accession>A0A7C4JSW3</accession>
<keyword evidence="1" id="KW-0175">Coiled coil</keyword>
<feature type="coiled-coil region" evidence="1">
    <location>
        <begin position="24"/>
        <end position="51"/>
    </location>
</feature>
<reference evidence="2" key="1">
    <citation type="journal article" date="2020" name="mSystems">
        <title>Genome- and Community-Level Interaction Insights into Carbon Utilization and Element Cycling Functions of Hydrothermarchaeota in Hydrothermal Sediment.</title>
        <authorList>
            <person name="Zhou Z."/>
            <person name="Liu Y."/>
            <person name="Xu W."/>
            <person name="Pan J."/>
            <person name="Luo Z.H."/>
            <person name="Li M."/>
        </authorList>
    </citation>
    <scope>NUCLEOTIDE SEQUENCE [LARGE SCALE GENOMIC DNA]</scope>
    <source>
        <strain evidence="2">SpSt-6</strain>
    </source>
</reference>
<evidence type="ECO:0000256" key="1">
    <source>
        <dbReference type="SAM" id="Coils"/>
    </source>
</evidence>
<protein>
    <submittedName>
        <fullName evidence="2">Uncharacterized protein</fullName>
    </submittedName>
</protein>
<comment type="caution">
    <text evidence="2">The sequence shown here is derived from an EMBL/GenBank/DDBJ whole genome shotgun (WGS) entry which is preliminary data.</text>
</comment>
<dbReference type="AlphaFoldDB" id="A0A7C4JSW3"/>
<organism evidence="2">
    <name type="scientific">Thermodesulfobacterium geofontis</name>
    <dbReference type="NCBI Taxonomy" id="1295609"/>
    <lineage>
        <taxon>Bacteria</taxon>
        <taxon>Pseudomonadati</taxon>
        <taxon>Thermodesulfobacteriota</taxon>
        <taxon>Thermodesulfobacteria</taxon>
        <taxon>Thermodesulfobacteriales</taxon>
        <taxon>Thermodesulfobacteriaceae</taxon>
        <taxon>Thermodesulfobacterium</taxon>
    </lineage>
</organism>
<gene>
    <name evidence="2" type="ORF">ENT66_08480</name>
</gene>
<evidence type="ECO:0000313" key="2">
    <source>
        <dbReference type="EMBL" id="HGQ86294.1"/>
    </source>
</evidence>
<name>A0A7C4JSW3_9BACT</name>
<sequence length="186" mass="21338">MTSNKGYIYRAPVLAKVLAFLSPIDLFRGKVTNLENNLLEYEELNINTTIENSTLKLNNGFLSAIGFRLFGEGIVDLSKENLNLTFYVSPFKTIDVIIEKIPYLGELILGKPRMLVYLPLQVTGPYRNYSIIPLHPSSIGKGLFDFIFRIFGIPEEFFQKAPQTKELQKQKILELKEKYEKIEETP</sequence>
<proteinExistence type="predicted"/>